<evidence type="ECO:0000313" key="3">
    <source>
        <dbReference type="Proteomes" id="UP001529510"/>
    </source>
</evidence>
<dbReference type="Proteomes" id="UP001529510">
    <property type="component" value="Unassembled WGS sequence"/>
</dbReference>
<dbReference type="EMBL" id="JAMKFB020000012">
    <property type="protein sequence ID" value="KAL0178899.1"/>
    <property type="molecule type" value="Genomic_DNA"/>
</dbReference>
<feature type="coiled-coil region" evidence="1">
    <location>
        <begin position="10"/>
        <end position="44"/>
    </location>
</feature>
<evidence type="ECO:0000313" key="2">
    <source>
        <dbReference type="EMBL" id="KAL0178899.1"/>
    </source>
</evidence>
<accession>A0ABD0PYD7</accession>
<dbReference type="SUPFAM" id="SSF58026">
    <property type="entry name" value="Delta-sleep-inducing peptide immunoreactive peptide"/>
    <property type="match status" value="1"/>
</dbReference>
<dbReference type="InterPro" id="IPR053004">
    <property type="entry name" value="MAGUK_Signaling_Regulators"/>
</dbReference>
<comment type="caution">
    <text evidence="2">The sequence shown here is derived from an EMBL/GenBank/DDBJ whole genome shotgun (WGS) entry which is preliminary data.</text>
</comment>
<dbReference type="PANTHER" id="PTHR46360">
    <property type="entry name" value="DISKS LARGE HOMOLOG 5"/>
    <property type="match status" value="1"/>
</dbReference>
<keyword evidence="3" id="KW-1185">Reference proteome</keyword>
<sequence>TLHGRVVGEQTQLRDEMEAMKQNYSQLLQQHSQLQQTCDELRRIHDTDQREVADMRLQQQQ</sequence>
<organism evidence="2 3">
    <name type="scientific">Cirrhinus mrigala</name>
    <name type="common">Mrigala</name>
    <dbReference type="NCBI Taxonomy" id="683832"/>
    <lineage>
        <taxon>Eukaryota</taxon>
        <taxon>Metazoa</taxon>
        <taxon>Chordata</taxon>
        <taxon>Craniata</taxon>
        <taxon>Vertebrata</taxon>
        <taxon>Euteleostomi</taxon>
        <taxon>Actinopterygii</taxon>
        <taxon>Neopterygii</taxon>
        <taxon>Teleostei</taxon>
        <taxon>Ostariophysi</taxon>
        <taxon>Cypriniformes</taxon>
        <taxon>Cyprinidae</taxon>
        <taxon>Labeoninae</taxon>
        <taxon>Labeonini</taxon>
        <taxon>Cirrhinus</taxon>
    </lineage>
</organism>
<feature type="non-terminal residue" evidence="2">
    <location>
        <position position="1"/>
    </location>
</feature>
<name>A0ABD0PYD7_CIRMR</name>
<proteinExistence type="predicted"/>
<keyword evidence="1" id="KW-0175">Coiled coil</keyword>
<feature type="non-terminal residue" evidence="2">
    <location>
        <position position="61"/>
    </location>
</feature>
<reference evidence="2 3" key="1">
    <citation type="submission" date="2024-05" db="EMBL/GenBank/DDBJ databases">
        <title>Genome sequencing and assembly of Indian major carp, Cirrhinus mrigala (Hamilton, 1822).</title>
        <authorList>
            <person name="Mohindra V."/>
            <person name="Chowdhury L.M."/>
            <person name="Lal K."/>
            <person name="Jena J.K."/>
        </authorList>
    </citation>
    <scope>NUCLEOTIDE SEQUENCE [LARGE SCALE GENOMIC DNA]</scope>
    <source>
        <strain evidence="2">CM1030</strain>
        <tissue evidence="2">Blood</tissue>
    </source>
</reference>
<gene>
    <name evidence="2" type="ORF">M9458_024341</name>
</gene>
<evidence type="ECO:0000256" key="1">
    <source>
        <dbReference type="SAM" id="Coils"/>
    </source>
</evidence>
<dbReference type="PANTHER" id="PTHR46360:SF1">
    <property type="entry name" value="DISKS LARGE HOMOLOG 5"/>
    <property type="match status" value="1"/>
</dbReference>
<dbReference type="AlphaFoldDB" id="A0ABD0PYD7"/>
<protein>
    <submittedName>
        <fullName evidence="2">Uncharacterized protein</fullName>
    </submittedName>
</protein>